<sequence length="394" mass="45245">MFGIRSIKPLARQSSLGLRLPMMRFKPVNFHNNPIRVRNYATVKTDNIDWNPMLSSKQLSKEGNKAGGKSRKVVFAILCLTPVVTFILGMWQLKRLKWKNKLVTECEDRLTYKSSPLPGTFDPKDLPDFEYRRVSITGHFDYSREIYVGPRLHDDKKGYLLICPFVQSNGAGDILVERGWIAEENVDPEVRNLQHLSCPKGEITLTCLLRAPAKRGTFQMEHEEGSRLYHYVDLNAMSKETHTRPIYAIVIEDFHEHPEWMKNELLFRNGLMTLEGKILAEDKIKQLKSSLSWFGGNGEKKKEIAKIESLLEEINKECDQIEPEYEYDVNQLMNAGVPLGKFPKIDYKNNHMQYLVTWFGLSFASVILLAIVIKKGKIVSAKAEKLSHAKKFLG</sequence>
<gene>
    <name evidence="1" type="ORF">Cboi01_000465700</name>
</gene>
<keyword evidence="2" id="KW-1185">Reference proteome</keyword>
<name>A0ACB5TXZ1_CANBO</name>
<proteinExistence type="predicted"/>
<dbReference type="Proteomes" id="UP001165101">
    <property type="component" value="Unassembled WGS sequence"/>
</dbReference>
<organism evidence="1 2">
    <name type="scientific">Candida boidinii</name>
    <name type="common">Yeast</name>
    <dbReference type="NCBI Taxonomy" id="5477"/>
    <lineage>
        <taxon>Eukaryota</taxon>
        <taxon>Fungi</taxon>
        <taxon>Dikarya</taxon>
        <taxon>Ascomycota</taxon>
        <taxon>Saccharomycotina</taxon>
        <taxon>Pichiomycetes</taxon>
        <taxon>Pichiales</taxon>
        <taxon>Pichiaceae</taxon>
        <taxon>Ogataea</taxon>
        <taxon>Ogataea/Candida clade</taxon>
    </lineage>
</organism>
<evidence type="ECO:0000313" key="1">
    <source>
        <dbReference type="EMBL" id="GME97587.1"/>
    </source>
</evidence>
<evidence type="ECO:0000313" key="2">
    <source>
        <dbReference type="Proteomes" id="UP001165101"/>
    </source>
</evidence>
<comment type="caution">
    <text evidence="1">The sequence shown here is derived from an EMBL/GenBank/DDBJ whole genome shotgun (WGS) entry which is preliminary data.</text>
</comment>
<dbReference type="EMBL" id="BSXV01003115">
    <property type="protein sequence ID" value="GME97587.1"/>
    <property type="molecule type" value="Genomic_DNA"/>
</dbReference>
<accession>A0ACB5TXZ1</accession>
<reference evidence="1" key="1">
    <citation type="submission" date="2023-04" db="EMBL/GenBank/DDBJ databases">
        <title>Candida boidinii NBRC 1967.</title>
        <authorList>
            <person name="Ichikawa N."/>
            <person name="Sato H."/>
            <person name="Tonouchi N."/>
        </authorList>
    </citation>
    <scope>NUCLEOTIDE SEQUENCE</scope>
    <source>
        <strain evidence="1">NBRC 1967</strain>
    </source>
</reference>
<protein>
    <submittedName>
        <fullName evidence="1">Unnamed protein product</fullName>
    </submittedName>
</protein>